<dbReference type="Proteomes" id="UP000076580">
    <property type="component" value="Chromosome 01"/>
</dbReference>
<sequence>MIRYSAILVSVQGRPGLSRPAHQSEPRRWQLGSAAINGTTSFVPPTSFIPPTTNFVPPKLRTTYDKVRTTYDKTSYYHPRRSTLRPIHVYVIVACEHLASCTSTRPPGNVGARHPSTMGRDKEKPTSTPQLVYSSSPAAQAAAPDVRILHYNDVYHVDHASAEPVGGIARFMTVVKEYQEGGRFAGQPKALTLFSGDAFNPSLESSVTKGRHMVPVLNAIGTDCACVGNHDLDFGVKQFGHLAQQCSFPWLLANVLDPALGEDVPLGNAKRTHMLTTSNGVRVGLIGLGEREWLETINSLPPNLIYKSATATAAELVPKLREQGAEIVICLSHMREPNDDKLARQTNGIMDVILGGHDHYYSHSFINGTHVLRSGSDFKQLSYLEARRRPEDPTRWHFDIWRRDVTSDVPEHAPALRLVDELTSKLQKSLSRPIGWTATPLDARFSTVRIQESNVGNFVCDVMRQYHKADCTIMAAGTIRGDQIYPPGAVRVKDITSCFPFEDPVVLLRATGQAIRDAIENGVSLYPALEGRFPQVSNIRFEFDPRRPSGKRVLSLSIGGKPYEAERKYLLATRGYMGRGKDGFTSLLVKSAGGEVEELVDEENGILISAMLRQYFMALRTLGQWKKISAHWVGVAEEADVPLSPTAGRDGDEAGDEKSRTLGLHKPPRSPHEASGATWRGFLRQRLGFGKKPLNENDDDDDDDDDDDRLDPQKDAGAVSEDRMDVEVLLMRKFWSRWARKAGVKSCVCDPLKEGECTVDWTRVIAPCLEGRIKMVAS</sequence>
<evidence type="ECO:0000256" key="1">
    <source>
        <dbReference type="ARBA" id="ARBA00006654"/>
    </source>
</evidence>
<organism evidence="7 8">
    <name type="scientific">Drechmeria coniospora</name>
    <name type="common">Nematophagous fungus</name>
    <name type="synonym">Meria coniospora</name>
    <dbReference type="NCBI Taxonomy" id="98403"/>
    <lineage>
        <taxon>Eukaryota</taxon>
        <taxon>Fungi</taxon>
        <taxon>Dikarya</taxon>
        <taxon>Ascomycota</taxon>
        <taxon>Pezizomycotina</taxon>
        <taxon>Sordariomycetes</taxon>
        <taxon>Hypocreomycetidae</taxon>
        <taxon>Hypocreales</taxon>
        <taxon>Ophiocordycipitaceae</taxon>
        <taxon>Drechmeria</taxon>
    </lineage>
</organism>
<dbReference type="GeneID" id="63715607"/>
<keyword evidence="2" id="KW-0732">Signal</keyword>
<dbReference type="PANTHER" id="PTHR11575">
    <property type="entry name" value="5'-NUCLEOTIDASE-RELATED"/>
    <property type="match status" value="1"/>
</dbReference>
<dbReference type="SUPFAM" id="SSF56300">
    <property type="entry name" value="Metallo-dependent phosphatases"/>
    <property type="match status" value="1"/>
</dbReference>
<evidence type="ECO:0000256" key="3">
    <source>
        <dbReference type="RuleBase" id="RU362119"/>
    </source>
</evidence>
<dbReference type="SUPFAM" id="SSF55816">
    <property type="entry name" value="5'-nucleotidase (syn. UDP-sugar hydrolase), C-terminal domain"/>
    <property type="match status" value="1"/>
</dbReference>
<feature type="region of interest" description="Disordered" evidence="4">
    <location>
        <begin position="105"/>
        <end position="131"/>
    </location>
</feature>
<reference evidence="7 8" key="1">
    <citation type="journal article" date="2016" name="Sci. Rep.">
        <title>Insights into Adaptations to a Near-Obligate Nematode Endoparasitic Lifestyle from the Finished Genome of Drechmeria coniospora.</title>
        <authorList>
            <person name="Zhang L."/>
            <person name="Zhou Z."/>
            <person name="Guo Q."/>
            <person name="Fokkens L."/>
            <person name="Miskei M."/>
            <person name="Pocsi I."/>
            <person name="Zhang W."/>
            <person name="Chen M."/>
            <person name="Wang L."/>
            <person name="Sun Y."/>
            <person name="Donzelli B.G."/>
            <person name="Gibson D.M."/>
            <person name="Nelson D.R."/>
            <person name="Luo J.G."/>
            <person name="Rep M."/>
            <person name="Liu H."/>
            <person name="Yang S."/>
            <person name="Wang J."/>
            <person name="Krasnoff S.B."/>
            <person name="Xu Y."/>
            <person name="Molnar I."/>
            <person name="Lin M."/>
        </authorList>
    </citation>
    <scope>NUCLEOTIDE SEQUENCE [LARGE SCALE GENOMIC DNA]</scope>
    <source>
        <strain evidence="7 8">ARSEF 6962</strain>
    </source>
</reference>
<dbReference type="GO" id="GO:0016787">
    <property type="term" value="F:hydrolase activity"/>
    <property type="evidence" value="ECO:0007669"/>
    <property type="project" value="UniProtKB-KW"/>
</dbReference>
<comment type="caution">
    <text evidence="7">The sequence shown here is derived from an EMBL/GenBank/DDBJ whole genome shotgun (WGS) entry which is preliminary data.</text>
</comment>
<dbReference type="GO" id="GO:0000166">
    <property type="term" value="F:nucleotide binding"/>
    <property type="evidence" value="ECO:0007669"/>
    <property type="project" value="UniProtKB-KW"/>
</dbReference>
<proteinExistence type="inferred from homology"/>
<evidence type="ECO:0000256" key="4">
    <source>
        <dbReference type="SAM" id="MobiDB-lite"/>
    </source>
</evidence>
<feature type="domain" description="5'-Nucleotidase C-terminal" evidence="6">
    <location>
        <begin position="435"/>
        <end position="586"/>
    </location>
</feature>
<dbReference type="PANTHER" id="PTHR11575:SF48">
    <property type="entry name" value="5'-NUCLEOTIDASE"/>
    <property type="match status" value="1"/>
</dbReference>
<dbReference type="Pfam" id="PF00149">
    <property type="entry name" value="Metallophos"/>
    <property type="match status" value="1"/>
</dbReference>
<dbReference type="InterPro" id="IPR041821">
    <property type="entry name" value="CG11883_N"/>
</dbReference>
<protein>
    <submittedName>
        <fullName evidence="7">5'-nucleotidase</fullName>
    </submittedName>
</protein>
<dbReference type="InterPro" id="IPR004843">
    <property type="entry name" value="Calcineurin-like_PHP"/>
</dbReference>
<dbReference type="InterPro" id="IPR029052">
    <property type="entry name" value="Metallo-depent_PP-like"/>
</dbReference>
<name>A0A151GXL5_DRECN</name>
<feature type="domain" description="Calcineurin-like phosphoesterase" evidence="5">
    <location>
        <begin position="147"/>
        <end position="361"/>
    </location>
</feature>
<comment type="similarity">
    <text evidence="1 3">Belongs to the 5'-nucleotidase family.</text>
</comment>
<accession>A0A151GXL5</accession>
<evidence type="ECO:0000256" key="2">
    <source>
        <dbReference type="ARBA" id="ARBA00022729"/>
    </source>
</evidence>
<evidence type="ECO:0000313" key="7">
    <source>
        <dbReference type="EMBL" id="KYK61820.1"/>
    </source>
</evidence>
<feature type="region of interest" description="Disordered" evidence="4">
    <location>
        <begin position="642"/>
        <end position="677"/>
    </location>
</feature>
<dbReference type="AlphaFoldDB" id="A0A151GXL5"/>
<dbReference type="RefSeq" id="XP_040661172.1">
    <property type="nucleotide sequence ID" value="XM_040800289.1"/>
</dbReference>
<gene>
    <name evidence="7" type="ORF">DCS_02964</name>
</gene>
<dbReference type="STRING" id="98403.A0A151GXL5"/>
<evidence type="ECO:0000313" key="8">
    <source>
        <dbReference type="Proteomes" id="UP000076580"/>
    </source>
</evidence>
<evidence type="ECO:0000259" key="6">
    <source>
        <dbReference type="Pfam" id="PF02872"/>
    </source>
</evidence>
<dbReference type="PRINTS" id="PR01607">
    <property type="entry name" value="APYRASEFAMLY"/>
</dbReference>
<dbReference type="InterPro" id="IPR008334">
    <property type="entry name" value="5'-Nucleotdase_C"/>
</dbReference>
<dbReference type="InterPro" id="IPR006179">
    <property type="entry name" value="5_nucleotidase/apyrase"/>
</dbReference>
<feature type="region of interest" description="Disordered" evidence="4">
    <location>
        <begin position="690"/>
        <end position="719"/>
    </location>
</feature>
<feature type="compositionally biased region" description="Acidic residues" evidence="4">
    <location>
        <begin position="696"/>
        <end position="709"/>
    </location>
</feature>
<dbReference type="EMBL" id="LAYC01000001">
    <property type="protein sequence ID" value="KYK61820.1"/>
    <property type="molecule type" value="Genomic_DNA"/>
</dbReference>
<dbReference type="Gene3D" id="3.60.21.10">
    <property type="match status" value="1"/>
</dbReference>
<feature type="compositionally biased region" description="Basic and acidic residues" evidence="4">
    <location>
        <begin position="649"/>
        <end position="660"/>
    </location>
</feature>
<dbReference type="Gene3D" id="3.90.780.10">
    <property type="entry name" value="5'-Nucleotidase, C-terminal domain"/>
    <property type="match status" value="1"/>
</dbReference>
<keyword evidence="8" id="KW-1185">Reference proteome</keyword>
<evidence type="ECO:0000259" key="5">
    <source>
        <dbReference type="Pfam" id="PF00149"/>
    </source>
</evidence>
<dbReference type="InParanoid" id="A0A151GXL5"/>
<dbReference type="InterPro" id="IPR036907">
    <property type="entry name" value="5'-Nucleotdase_C_sf"/>
</dbReference>
<feature type="compositionally biased region" description="Basic and acidic residues" evidence="4">
    <location>
        <begin position="710"/>
        <end position="719"/>
    </location>
</feature>
<dbReference type="GO" id="GO:0009166">
    <property type="term" value="P:nucleotide catabolic process"/>
    <property type="evidence" value="ECO:0007669"/>
    <property type="project" value="InterPro"/>
</dbReference>
<keyword evidence="3" id="KW-0547">Nucleotide-binding</keyword>
<dbReference type="Pfam" id="PF02872">
    <property type="entry name" value="5_nucleotid_C"/>
    <property type="match status" value="1"/>
</dbReference>
<dbReference type="CDD" id="cd07406">
    <property type="entry name" value="MPP_CG11883_N"/>
    <property type="match status" value="1"/>
</dbReference>
<keyword evidence="3" id="KW-0378">Hydrolase</keyword>